<proteinExistence type="predicted"/>
<reference evidence="3" key="1">
    <citation type="submission" date="2016-10" db="EMBL/GenBank/DDBJ databases">
        <title>Frankia sp. NRRL B-16386 Genome sequencing.</title>
        <authorList>
            <person name="Ghodhbane-Gtari F."/>
            <person name="Swanson E."/>
            <person name="Gueddou A."/>
            <person name="Hezbri K."/>
            <person name="Ktari K."/>
            <person name="Nouioui I."/>
            <person name="Morris K."/>
            <person name="Simpson S."/>
            <person name="Abebe-Akele F."/>
            <person name="Thomas K."/>
            <person name="Gtari M."/>
            <person name="Tisa L.S."/>
        </authorList>
    </citation>
    <scope>NUCLEOTIDE SEQUENCE [LARGE SCALE GENOMIC DNA]</scope>
    <source>
        <strain evidence="3">NRRL B-16386</strain>
    </source>
</reference>
<dbReference type="EMBL" id="MOMC01000137">
    <property type="protein sequence ID" value="ONH21885.1"/>
    <property type="molecule type" value="Genomic_DNA"/>
</dbReference>
<dbReference type="OrthoDB" id="121140at2"/>
<dbReference type="Proteomes" id="UP000188929">
    <property type="component" value="Unassembled WGS sequence"/>
</dbReference>
<comment type="caution">
    <text evidence="2">The sequence shown here is derived from an EMBL/GenBank/DDBJ whole genome shotgun (WGS) entry which is preliminary data.</text>
</comment>
<feature type="transmembrane region" description="Helical" evidence="1">
    <location>
        <begin position="67"/>
        <end position="85"/>
    </location>
</feature>
<protein>
    <submittedName>
        <fullName evidence="2">Uncharacterized protein</fullName>
    </submittedName>
</protein>
<evidence type="ECO:0000313" key="2">
    <source>
        <dbReference type="EMBL" id="ONH21885.1"/>
    </source>
</evidence>
<dbReference type="AlphaFoldDB" id="A0A1V2HZ30"/>
<evidence type="ECO:0000256" key="1">
    <source>
        <dbReference type="SAM" id="Phobius"/>
    </source>
</evidence>
<accession>A0A1V2HZ30</accession>
<name>A0A1V2HZ30_9ACTN</name>
<organism evidence="2 3">
    <name type="scientific">Pseudofrankia asymbiotica</name>
    <dbReference type="NCBI Taxonomy" id="1834516"/>
    <lineage>
        <taxon>Bacteria</taxon>
        <taxon>Bacillati</taxon>
        <taxon>Actinomycetota</taxon>
        <taxon>Actinomycetes</taxon>
        <taxon>Frankiales</taxon>
        <taxon>Frankiaceae</taxon>
        <taxon>Pseudofrankia</taxon>
    </lineage>
</organism>
<feature type="transmembrane region" description="Helical" evidence="1">
    <location>
        <begin position="97"/>
        <end position="119"/>
    </location>
</feature>
<feature type="transmembrane region" description="Helical" evidence="1">
    <location>
        <begin position="140"/>
        <end position="159"/>
    </location>
</feature>
<keyword evidence="1" id="KW-0812">Transmembrane</keyword>
<sequence length="240" mass="25034">MTTGAALAAGIAAKNLTGPAFTTVEVAIGTLGVTGLCVLAGLFAVIATADGAGGDAGTAVRRALPRLGGLVGIGLVIGLLGNLELYGRDILPFGVRLLMGLLHSWLWVLTALAAPVFAVEGGTTRAAFVRSYRLVHGRMWATYGLLVVAQLFQTAVWYVCYHNALDGSTATGDGVLTVGDRVVIAAVALLAHLIVSPLFAALLAVIFMDYRLRPPSLRFPGEPPTNGFNSAKEWPRPLGW</sequence>
<keyword evidence="1" id="KW-0472">Membrane</keyword>
<gene>
    <name evidence="2" type="ORF">BL253_37515</name>
</gene>
<dbReference type="RefSeq" id="WP_076822992.1">
    <property type="nucleotide sequence ID" value="NZ_MOMC01000137.1"/>
</dbReference>
<keyword evidence="3" id="KW-1185">Reference proteome</keyword>
<feature type="transmembrane region" description="Helical" evidence="1">
    <location>
        <begin position="182"/>
        <end position="208"/>
    </location>
</feature>
<keyword evidence="1" id="KW-1133">Transmembrane helix</keyword>
<evidence type="ECO:0000313" key="3">
    <source>
        <dbReference type="Proteomes" id="UP000188929"/>
    </source>
</evidence>
<feature type="transmembrane region" description="Helical" evidence="1">
    <location>
        <begin position="26"/>
        <end position="46"/>
    </location>
</feature>